<reference evidence="3" key="1">
    <citation type="submission" date="2016-11" db="UniProtKB">
        <authorList>
            <consortium name="WormBaseParasite"/>
        </authorList>
    </citation>
    <scope>IDENTIFICATION</scope>
</reference>
<evidence type="ECO:0000313" key="2">
    <source>
        <dbReference type="Proteomes" id="UP000095280"/>
    </source>
</evidence>
<dbReference type="AlphaFoldDB" id="A0A1I8FBH5"/>
<keyword evidence="2" id="KW-1185">Reference proteome</keyword>
<evidence type="ECO:0000256" key="1">
    <source>
        <dbReference type="SAM" id="MobiDB-lite"/>
    </source>
</evidence>
<proteinExistence type="predicted"/>
<name>A0A1I8FBH5_9PLAT</name>
<organism evidence="2 3">
    <name type="scientific">Macrostomum lignano</name>
    <dbReference type="NCBI Taxonomy" id="282301"/>
    <lineage>
        <taxon>Eukaryota</taxon>
        <taxon>Metazoa</taxon>
        <taxon>Spiralia</taxon>
        <taxon>Lophotrochozoa</taxon>
        <taxon>Platyhelminthes</taxon>
        <taxon>Rhabditophora</taxon>
        <taxon>Macrostomorpha</taxon>
        <taxon>Macrostomida</taxon>
        <taxon>Macrostomidae</taxon>
        <taxon>Macrostomum</taxon>
    </lineage>
</organism>
<dbReference type="WBParaSite" id="maker-unitig_28203-snap-gene-0.3-mRNA-1">
    <property type="protein sequence ID" value="maker-unitig_28203-snap-gene-0.3-mRNA-1"/>
    <property type="gene ID" value="maker-unitig_28203-snap-gene-0.3"/>
</dbReference>
<feature type="region of interest" description="Disordered" evidence="1">
    <location>
        <begin position="1"/>
        <end position="126"/>
    </location>
</feature>
<accession>A0A1I8FBH5</accession>
<evidence type="ECO:0000313" key="3">
    <source>
        <dbReference type="WBParaSite" id="maker-unitig_28203-snap-gene-0.3-mRNA-1"/>
    </source>
</evidence>
<protein>
    <submittedName>
        <fullName evidence="3">Uncharacterized protein</fullName>
    </submittedName>
</protein>
<dbReference type="Proteomes" id="UP000095280">
    <property type="component" value="Unplaced"/>
</dbReference>
<sequence length="126" mass="13158">MTSAARTQLAPREHWSTDALATEDSSAVAKPKAKPAGRSHSFASRLRRAIIGGAANGRRPVSTDRGGGGGGELPATSGLPSKQQPDVGGRVSGGGGLSGSLRRAVERRRVQIRYPDRSGWNSEEIL</sequence>